<dbReference type="RefSeq" id="WP_252664995.1">
    <property type="nucleotide sequence ID" value="NZ_CP098611.1"/>
</dbReference>
<evidence type="ECO:0000313" key="2">
    <source>
        <dbReference type="Proteomes" id="UP001056708"/>
    </source>
</evidence>
<evidence type="ECO:0000313" key="1">
    <source>
        <dbReference type="EMBL" id="USR92818.1"/>
    </source>
</evidence>
<accession>A0ABY5AUA3</accession>
<sequence length="79" mass="8747">MVIILDASPNNEVRQARGIVKVPCPQVDSVKLSVEQVVPEIWNRAFADSTPMEKEVTVATATPQRVVVVEFSRFMFGTS</sequence>
<dbReference type="Proteomes" id="UP001056708">
    <property type="component" value="Chromosome"/>
</dbReference>
<gene>
    <name evidence="1" type="ORF">NEA10_08930</name>
</gene>
<reference evidence="1" key="1">
    <citation type="submission" date="2022-06" db="EMBL/GenBank/DDBJ databases">
        <title>Genome sequence of Phormidium yuhuli AB48 isolated from an industrial photobioreactor environment.</title>
        <authorList>
            <person name="Qiu Y."/>
            <person name="Noonan A.J.C."/>
            <person name="Dofher K."/>
            <person name="Koch M."/>
            <person name="Kieft B."/>
            <person name="Lin X."/>
            <person name="Ziels R.M."/>
            <person name="Hallam S.J."/>
        </authorList>
    </citation>
    <scope>NUCLEOTIDE SEQUENCE</scope>
    <source>
        <strain evidence="1">AB48</strain>
    </source>
</reference>
<name>A0ABY5AUA3_9CYAN</name>
<organism evidence="1 2">
    <name type="scientific">Phormidium yuhuli AB48</name>
    <dbReference type="NCBI Taxonomy" id="2940671"/>
    <lineage>
        <taxon>Bacteria</taxon>
        <taxon>Bacillati</taxon>
        <taxon>Cyanobacteriota</taxon>
        <taxon>Cyanophyceae</taxon>
        <taxon>Oscillatoriophycideae</taxon>
        <taxon>Oscillatoriales</taxon>
        <taxon>Oscillatoriaceae</taxon>
        <taxon>Phormidium</taxon>
        <taxon>Phormidium yuhuli</taxon>
    </lineage>
</organism>
<proteinExistence type="predicted"/>
<keyword evidence="2" id="KW-1185">Reference proteome</keyword>
<protein>
    <submittedName>
        <fullName evidence="1">Uncharacterized protein</fullName>
    </submittedName>
</protein>
<dbReference type="EMBL" id="CP098611">
    <property type="protein sequence ID" value="USR92818.1"/>
    <property type="molecule type" value="Genomic_DNA"/>
</dbReference>